<dbReference type="GO" id="GO:0005524">
    <property type="term" value="F:ATP binding"/>
    <property type="evidence" value="ECO:0007669"/>
    <property type="project" value="UniProtKB-KW"/>
</dbReference>
<evidence type="ECO:0000256" key="7">
    <source>
        <dbReference type="ARBA" id="ARBA00023125"/>
    </source>
</evidence>
<dbReference type="InterPro" id="IPR008050">
    <property type="entry name" value="MCM7"/>
</dbReference>
<dbReference type="EC" id="3.6.4.12" evidence="10"/>
<dbReference type="STRING" id="1165861.A0A0L0UID2"/>
<feature type="domain" description="MCM OB" evidence="11">
    <location>
        <begin position="65"/>
        <end position="151"/>
    </location>
</feature>
<keyword evidence="8 10" id="KW-0539">Nucleus</keyword>
<evidence type="ECO:0000256" key="9">
    <source>
        <dbReference type="ARBA" id="ARBA00023306"/>
    </source>
</evidence>
<dbReference type="InterPro" id="IPR031327">
    <property type="entry name" value="MCM"/>
</dbReference>
<dbReference type="AlphaFoldDB" id="A0A0L0UID2"/>
<dbReference type="SUPFAM" id="SSF50249">
    <property type="entry name" value="Nucleic acid-binding proteins"/>
    <property type="match status" value="1"/>
</dbReference>
<evidence type="ECO:0000256" key="3">
    <source>
        <dbReference type="ARBA" id="ARBA00022741"/>
    </source>
</evidence>
<comment type="function">
    <text evidence="10">Acts as component of the MCM2-7 complex (MCM complex) which is the replicative helicase essential for 'once per cell cycle' DNA replication initiation and elongation in eukaryotic cells. The active ATPase sites in the MCM2-7 ring are formed through the interaction surfaces of two neighboring subunits such that a critical structure of a conserved arginine finger motif is provided in trans relative to the ATP-binding site of the Walker A box of the adjacent subunit. The six ATPase active sites, however, are likely to contribute differentially to the complex helicase activity.</text>
</comment>
<dbReference type="GO" id="GO:0000727">
    <property type="term" value="P:double-strand break repair via break-induced replication"/>
    <property type="evidence" value="ECO:0007669"/>
    <property type="project" value="TreeGrafter"/>
</dbReference>
<organism evidence="12 13">
    <name type="scientific">Puccinia striiformis f. sp. tritici PST-78</name>
    <dbReference type="NCBI Taxonomy" id="1165861"/>
    <lineage>
        <taxon>Eukaryota</taxon>
        <taxon>Fungi</taxon>
        <taxon>Dikarya</taxon>
        <taxon>Basidiomycota</taxon>
        <taxon>Pucciniomycotina</taxon>
        <taxon>Pucciniomycetes</taxon>
        <taxon>Pucciniales</taxon>
        <taxon>Pucciniaceae</taxon>
        <taxon>Puccinia</taxon>
    </lineage>
</organism>
<evidence type="ECO:0000313" key="12">
    <source>
        <dbReference type="EMBL" id="KNE86857.1"/>
    </source>
</evidence>
<keyword evidence="3 10" id="KW-0547">Nucleotide-binding</keyword>
<dbReference type="PRINTS" id="PR01663">
    <property type="entry name" value="MCMPROTEIN7"/>
</dbReference>
<evidence type="ECO:0000256" key="6">
    <source>
        <dbReference type="ARBA" id="ARBA00022840"/>
    </source>
</evidence>
<dbReference type="GO" id="GO:0006270">
    <property type="term" value="P:DNA replication initiation"/>
    <property type="evidence" value="ECO:0007669"/>
    <property type="project" value="InterPro"/>
</dbReference>
<comment type="caution">
    <text evidence="12">The sequence shown here is derived from an EMBL/GenBank/DDBJ whole genome shotgun (WGS) entry which is preliminary data.</text>
</comment>
<dbReference type="InterPro" id="IPR033762">
    <property type="entry name" value="MCM_OB"/>
</dbReference>
<dbReference type="GO" id="GO:0006271">
    <property type="term" value="P:DNA strand elongation involved in DNA replication"/>
    <property type="evidence" value="ECO:0007669"/>
    <property type="project" value="TreeGrafter"/>
</dbReference>
<dbReference type="PANTHER" id="PTHR11630">
    <property type="entry name" value="DNA REPLICATION LICENSING FACTOR MCM FAMILY MEMBER"/>
    <property type="match status" value="1"/>
</dbReference>
<keyword evidence="7 10" id="KW-0238">DNA-binding</keyword>
<comment type="subcellular location">
    <subcellularLocation>
        <location evidence="1 10">Nucleus</location>
    </subcellularLocation>
</comment>
<evidence type="ECO:0000256" key="4">
    <source>
        <dbReference type="ARBA" id="ARBA00022801"/>
    </source>
</evidence>
<dbReference type="InterPro" id="IPR012340">
    <property type="entry name" value="NA-bd_OB-fold"/>
</dbReference>
<name>A0A0L0UID2_9BASI</name>
<dbReference type="FunFam" id="2.20.28.10:FF:000004">
    <property type="entry name" value="DNA replication licensing factor MCM7"/>
    <property type="match status" value="1"/>
</dbReference>
<reference evidence="13" key="1">
    <citation type="submission" date="2014-03" db="EMBL/GenBank/DDBJ databases">
        <title>The Genome Sequence of Puccinia striiformis f. sp. tritici PST-78.</title>
        <authorList>
            <consortium name="The Broad Institute Genome Sequencing Platform"/>
            <person name="Cuomo C."/>
            <person name="Hulbert S."/>
            <person name="Chen X."/>
            <person name="Walker B."/>
            <person name="Young S.K."/>
            <person name="Zeng Q."/>
            <person name="Gargeya S."/>
            <person name="Fitzgerald M."/>
            <person name="Haas B."/>
            <person name="Abouelleil A."/>
            <person name="Alvarado L."/>
            <person name="Arachchi H.M."/>
            <person name="Berlin A.M."/>
            <person name="Chapman S.B."/>
            <person name="Goldberg J."/>
            <person name="Griggs A."/>
            <person name="Gujja S."/>
            <person name="Hansen M."/>
            <person name="Howarth C."/>
            <person name="Imamovic A."/>
            <person name="Larimer J."/>
            <person name="McCowan C."/>
            <person name="Montmayeur A."/>
            <person name="Murphy C."/>
            <person name="Neiman D."/>
            <person name="Pearson M."/>
            <person name="Priest M."/>
            <person name="Roberts A."/>
            <person name="Saif S."/>
            <person name="Shea T."/>
            <person name="Sisk P."/>
            <person name="Sykes S."/>
            <person name="Wortman J."/>
            <person name="Nusbaum C."/>
            <person name="Birren B."/>
        </authorList>
    </citation>
    <scope>NUCLEOTIDE SEQUENCE [LARGE SCALE GENOMIC DNA]</scope>
    <source>
        <strain evidence="13">race PST-78</strain>
    </source>
</reference>
<protein>
    <recommendedName>
        <fullName evidence="10">DNA replication licensing factor MCM7</fullName>
        <ecNumber evidence="10">3.6.4.12</ecNumber>
    </recommendedName>
</protein>
<keyword evidence="6 10" id="KW-0067">ATP-binding</keyword>
<comment type="catalytic activity">
    <reaction evidence="10">
        <text>ATP + H2O = ADP + phosphate + H(+)</text>
        <dbReference type="Rhea" id="RHEA:13065"/>
        <dbReference type="ChEBI" id="CHEBI:15377"/>
        <dbReference type="ChEBI" id="CHEBI:15378"/>
        <dbReference type="ChEBI" id="CHEBI:30616"/>
        <dbReference type="ChEBI" id="CHEBI:43474"/>
        <dbReference type="ChEBI" id="CHEBI:456216"/>
        <dbReference type="EC" id="3.6.4.12"/>
    </reaction>
</comment>
<dbReference type="GO" id="GO:0005634">
    <property type="term" value="C:nucleus"/>
    <property type="evidence" value="ECO:0007669"/>
    <property type="project" value="UniProtKB-SubCell"/>
</dbReference>
<evidence type="ECO:0000256" key="1">
    <source>
        <dbReference type="ARBA" id="ARBA00004123"/>
    </source>
</evidence>
<keyword evidence="9 10" id="KW-0131">Cell cycle</keyword>
<feature type="non-terminal residue" evidence="12">
    <location>
        <position position="151"/>
    </location>
</feature>
<dbReference type="Pfam" id="PF17207">
    <property type="entry name" value="MCM_OB"/>
    <property type="match status" value="1"/>
</dbReference>
<evidence type="ECO:0000256" key="5">
    <source>
        <dbReference type="ARBA" id="ARBA00022806"/>
    </source>
</evidence>
<keyword evidence="13" id="KW-1185">Reference proteome</keyword>
<dbReference type="GO" id="GO:0017116">
    <property type="term" value="F:single-stranded DNA helicase activity"/>
    <property type="evidence" value="ECO:0007669"/>
    <property type="project" value="TreeGrafter"/>
</dbReference>
<dbReference type="GO" id="GO:0003697">
    <property type="term" value="F:single-stranded DNA binding"/>
    <property type="evidence" value="ECO:0007669"/>
    <property type="project" value="TreeGrafter"/>
</dbReference>
<dbReference type="Proteomes" id="UP000054564">
    <property type="component" value="Unassembled WGS sequence"/>
</dbReference>
<evidence type="ECO:0000259" key="11">
    <source>
        <dbReference type="Pfam" id="PF17207"/>
    </source>
</evidence>
<evidence type="ECO:0000256" key="8">
    <source>
        <dbReference type="ARBA" id="ARBA00023242"/>
    </source>
</evidence>
<evidence type="ECO:0000313" key="13">
    <source>
        <dbReference type="Proteomes" id="UP000054564"/>
    </source>
</evidence>
<evidence type="ECO:0000256" key="10">
    <source>
        <dbReference type="RuleBase" id="RU365012"/>
    </source>
</evidence>
<sequence>MLPSYKEREVHAKDALDVYIEHRLLMETRTRNPMEQHDQRNAFPPELMKRFEVGFKPPSTEKAHSIREIKAEHIGKLVTVRGIVTRSTEVKPMMVVATYTCDRCGAETYQPVNSMTFTPITDCPSDDCRVNKAGGRLYLQTRGSKFVKFQE</sequence>
<dbReference type="EMBL" id="AJIL01007809">
    <property type="protein sequence ID" value="KNE86857.1"/>
    <property type="molecule type" value="Genomic_DNA"/>
</dbReference>
<proteinExistence type="inferred from homology"/>
<keyword evidence="4 10" id="KW-0378">Hydrolase</keyword>
<evidence type="ECO:0000256" key="2">
    <source>
        <dbReference type="ARBA" id="ARBA00022705"/>
    </source>
</evidence>
<keyword evidence="2 10" id="KW-0235">DNA replication</keyword>
<dbReference type="Gene3D" id="2.20.28.10">
    <property type="match status" value="1"/>
</dbReference>
<dbReference type="Gene3D" id="2.40.50.140">
    <property type="entry name" value="Nucleic acid-binding proteins"/>
    <property type="match status" value="1"/>
</dbReference>
<dbReference type="PANTHER" id="PTHR11630:SF26">
    <property type="entry name" value="DNA REPLICATION LICENSING FACTOR MCM7"/>
    <property type="match status" value="1"/>
</dbReference>
<dbReference type="GO" id="GO:0016887">
    <property type="term" value="F:ATP hydrolysis activity"/>
    <property type="evidence" value="ECO:0007669"/>
    <property type="project" value="RHEA"/>
</dbReference>
<comment type="similarity">
    <text evidence="10">Belongs to the MCM family.</text>
</comment>
<gene>
    <name evidence="10" type="primary">MCM7</name>
    <name evidence="12" type="ORF">PSTG_19776</name>
</gene>
<dbReference type="GO" id="GO:0042555">
    <property type="term" value="C:MCM complex"/>
    <property type="evidence" value="ECO:0007669"/>
    <property type="project" value="InterPro"/>
</dbReference>
<accession>A0A0L0UID2</accession>
<keyword evidence="5 10" id="KW-0347">Helicase</keyword>